<evidence type="ECO:0000313" key="5">
    <source>
        <dbReference type="Proteomes" id="UP000739411"/>
    </source>
</evidence>
<gene>
    <name evidence="4" type="ORF">IPJ38_18230</name>
</gene>
<feature type="domain" description="Thioesterase" evidence="3">
    <location>
        <begin position="55"/>
        <end position="124"/>
    </location>
</feature>
<dbReference type="SUPFAM" id="SSF54637">
    <property type="entry name" value="Thioesterase/thiol ester dehydrase-isomerase"/>
    <property type="match status" value="1"/>
</dbReference>
<proteinExistence type="inferred from homology"/>
<dbReference type="InterPro" id="IPR029069">
    <property type="entry name" value="HotDog_dom_sf"/>
</dbReference>
<reference evidence="4 5" key="1">
    <citation type="submission" date="2020-10" db="EMBL/GenBank/DDBJ databases">
        <title>Connecting structure to function with the recovery of over 1000 high-quality activated sludge metagenome-assembled genomes encoding full-length rRNA genes using long-read sequencing.</title>
        <authorList>
            <person name="Singleton C.M."/>
            <person name="Petriglieri F."/>
            <person name="Kristensen J.M."/>
            <person name="Kirkegaard R.H."/>
            <person name="Michaelsen T.Y."/>
            <person name="Andersen M.H."/>
            <person name="Karst S.M."/>
            <person name="Dueholm M.S."/>
            <person name="Nielsen P.H."/>
            <person name="Albertsen M."/>
        </authorList>
    </citation>
    <scope>NUCLEOTIDE SEQUENCE [LARGE SCALE GENOMIC DNA]</scope>
    <source>
        <strain evidence="4">EsbW_18-Q3-R4-48_BATAC.463</strain>
    </source>
</reference>
<evidence type="ECO:0000259" key="3">
    <source>
        <dbReference type="Pfam" id="PF03061"/>
    </source>
</evidence>
<dbReference type="InterPro" id="IPR039298">
    <property type="entry name" value="ACOT13"/>
</dbReference>
<sequence length="144" mass="15492">MNAISPRGQALLDAGFSIWPMPCPFTTLITPFFFRESGADLVFRVELDAQHCNGGGTAHGGFLATLADLVLGYNINQRIPKSWRIATANLSIQYLAPAQPGQWIEGKADRVKIGKRLCHASGTLDAEGLPIIAMHATFAVLSQA</sequence>
<dbReference type="Pfam" id="PF03061">
    <property type="entry name" value="4HBT"/>
    <property type="match status" value="1"/>
</dbReference>
<accession>A0A935KC73</accession>
<protein>
    <submittedName>
        <fullName evidence="4">PaaI family thioesterase</fullName>
    </submittedName>
</protein>
<dbReference type="InterPro" id="IPR006683">
    <property type="entry name" value="Thioestr_dom"/>
</dbReference>
<dbReference type="Proteomes" id="UP000739411">
    <property type="component" value="Unassembled WGS sequence"/>
</dbReference>
<dbReference type="NCBIfam" id="TIGR00369">
    <property type="entry name" value="unchar_dom_1"/>
    <property type="match status" value="1"/>
</dbReference>
<comment type="caution">
    <text evidence="4">The sequence shown here is derived from an EMBL/GenBank/DDBJ whole genome shotgun (WGS) entry which is preliminary data.</text>
</comment>
<dbReference type="PANTHER" id="PTHR21660">
    <property type="entry name" value="THIOESTERASE SUPERFAMILY MEMBER-RELATED"/>
    <property type="match status" value="1"/>
</dbReference>
<evidence type="ECO:0000256" key="1">
    <source>
        <dbReference type="ARBA" id="ARBA00008324"/>
    </source>
</evidence>
<dbReference type="GO" id="GO:0047617">
    <property type="term" value="F:fatty acyl-CoA hydrolase activity"/>
    <property type="evidence" value="ECO:0007669"/>
    <property type="project" value="InterPro"/>
</dbReference>
<dbReference type="CDD" id="cd03443">
    <property type="entry name" value="PaaI_thioesterase"/>
    <property type="match status" value="1"/>
</dbReference>
<name>A0A935KC73_9RHOO</name>
<keyword evidence="2" id="KW-0378">Hydrolase</keyword>
<dbReference type="AlphaFoldDB" id="A0A935KC73"/>
<organism evidence="4 5">
    <name type="scientific">Candidatus Dechloromonas phosphorivorans</name>
    <dbReference type="NCBI Taxonomy" id="2899244"/>
    <lineage>
        <taxon>Bacteria</taxon>
        <taxon>Pseudomonadati</taxon>
        <taxon>Pseudomonadota</taxon>
        <taxon>Betaproteobacteria</taxon>
        <taxon>Rhodocyclales</taxon>
        <taxon>Azonexaceae</taxon>
        <taxon>Dechloromonas</taxon>
    </lineage>
</organism>
<evidence type="ECO:0000256" key="2">
    <source>
        <dbReference type="ARBA" id="ARBA00022801"/>
    </source>
</evidence>
<dbReference type="Gene3D" id="3.10.129.10">
    <property type="entry name" value="Hotdog Thioesterase"/>
    <property type="match status" value="1"/>
</dbReference>
<evidence type="ECO:0000313" key="4">
    <source>
        <dbReference type="EMBL" id="MBK7416745.1"/>
    </source>
</evidence>
<comment type="similarity">
    <text evidence="1">Belongs to the thioesterase PaaI family.</text>
</comment>
<dbReference type="InterPro" id="IPR003736">
    <property type="entry name" value="PAAI_dom"/>
</dbReference>
<dbReference type="EMBL" id="JADJMS010000046">
    <property type="protein sequence ID" value="MBK7416745.1"/>
    <property type="molecule type" value="Genomic_DNA"/>
</dbReference>
<dbReference type="PANTHER" id="PTHR21660:SF1">
    <property type="entry name" value="ACYL-COENZYME A THIOESTERASE 13"/>
    <property type="match status" value="1"/>
</dbReference>